<dbReference type="OrthoDB" id="6274823at2759"/>
<proteinExistence type="predicted"/>
<evidence type="ECO:0000313" key="4">
    <source>
        <dbReference type="Proteomes" id="UP000265618"/>
    </source>
</evidence>
<accession>A0A9K3CXW4</accession>
<dbReference type="AlphaFoldDB" id="A0A9K3CXW4"/>
<evidence type="ECO:0000256" key="2">
    <source>
        <dbReference type="ARBA" id="ARBA00022737"/>
    </source>
</evidence>
<comment type="caution">
    <text evidence="3">The sequence shown here is derived from an EMBL/GenBank/DDBJ whole genome shotgun (WGS) entry which is preliminary data.</text>
</comment>
<name>A0A9K3CXW4_9EUKA</name>
<organism evidence="3 4">
    <name type="scientific">Kipferlia bialata</name>
    <dbReference type="NCBI Taxonomy" id="797122"/>
    <lineage>
        <taxon>Eukaryota</taxon>
        <taxon>Metamonada</taxon>
        <taxon>Carpediemonas-like organisms</taxon>
        <taxon>Kipferlia</taxon>
    </lineage>
</organism>
<dbReference type="GO" id="GO:0019888">
    <property type="term" value="F:protein phosphatase regulator activity"/>
    <property type="evidence" value="ECO:0007669"/>
    <property type="project" value="InterPro"/>
</dbReference>
<dbReference type="InterPro" id="IPR036322">
    <property type="entry name" value="WD40_repeat_dom_sf"/>
</dbReference>
<dbReference type="GO" id="GO:0000159">
    <property type="term" value="C:protein phosphatase type 2A complex"/>
    <property type="evidence" value="ECO:0007669"/>
    <property type="project" value="InterPro"/>
</dbReference>
<dbReference type="EMBL" id="BDIP01001742">
    <property type="protein sequence ID" value="GIQ85052.1"/>
    <property type="molecule type" value="Genomic_DNA"/>
</dbReference>
<keyword evidence="2" id="KW-0677">Repeat</keyword>
<dbReference type="PRINTS" id="PR00600">
    <property type="entry name" value="PP2APR55"/>
</dbReference>
<dbReference type="SUPFAM" id="SSF50978">
    <property type="entry name" value="WD40 repeat-like"/>
    <property type="match status" value="1"/>
</dbReference>
<gene>
    <name evidence="3" type="ORF">KIPB_006662</name>
</gene>
<dbReference type="PANTHER" id="PTHR11871">
    <property type="entry name" value="PROTEIN PHOSPHATASE PP2A REGULATORY SUBUNIT B"/>
    <property type="match status" value="1"/>
</dbReference>
<keyword evidence="4" id="KW-1185">Reference proteome</keyword>
<evidence type="ECO:0000313" key="3">
    <source>
        <dbReference type="EMBL" id="GIQ85052.1"/>
    </source>
</evidence>
<evidence type="ECO:0000256" key="1">
    <source>
        <dbReference type="ARBA" id="ARBA00022574"/>
    </source>
</evidence>
<dbReference type="InterPro" id="IPR000009">
    <property type="entry name" value="PP2A_PR55"/>
</dbReference>
<reference evidence="3 4" key="1">
    <citation type="journal article" date="2018" name="PLoS ONE">
        <title>The draft genome of Kipferlia bialata reveals reductive genome evolution in fornicate parasites.</title>
        <authorList>
            <person name="Tanifuji G."/>
            <person name="Takabayashi S."/>
            <person name="Kume K."/>
            <person name="Takagi M."/>
            <person name="Nakayama T."/>
            <person name="Kamikawa R."/>
            <person name="Inagaki Y."/>
            <person name="Hashimoto T."/>
        </authorList>
    </citation>
    <scope>NUCLEOTIDE SEQUENCE [LARGE SCALE GENOMIC DNA]</scope>
    <source>
        <strain evidence="3">NY0173</strain>
    </source>
</reference>
<dbReference type="Proteomes" id="UP000265618">
    <property type="component" value="Unassembled WGS sequence"/>
</dbReference>
<keyword evidence="1" id="KW-0853">WD repeat</keyword>
<protein>
    <submittedName>
        <fullName evidence="3">Protein phosphatase 2A regulatory subunit PR55</fullName>
    </submittedName>
</protein>
<sequence length="118" mass="13764">MDRSPLSPSGQGAHELPDWKFCQVFGDNNPTELIQDDDVISQIRFNQDGKYLAAGDMGGRIVVFERIQHSKPYRRRKNKVLYPNVEYSFFFEFQSHEPEFDNLRSIEIDEKVRSVASH</sequence>